<dbReference type="Gene3D" id="1.10.510.10">
    <property type="entry name" value="Transferase(Phosphotransferase) domain 1"/>
    <property type="match status" value="1"/>
</dbReference>
<evidence type="ECO:0000256" key="5">
    <source>
        <dbReference type="ARBA" id="ARBA00022840"/>
    </source>
</evidence>
<dbReference type="InterPro" id="IPR008271">
    <property type="entry name" value="Ser/Thr_kinase_AS"/>
</dbReference>
<dbReference type="PROSITE" id="PS00107">
    <property type="entry name" value="PROTEIN_KINASE_ATP"/>
    <property type="match status" value="1"/>
</dbReference>
<dbReference type="AlphaFoldDB" id="A2DUF1"/>
<evidence type="ECO:0000256" key="8">
    <source>
        <dbReference type="SAM" id="MobiDB-lite"/>
    </source>
</evidence>
<feature type="binding site" evidence="6">
    <location>
        <position position="43"/>
    </location>
    <ligand>
        <name>ATP</name>
        <dbReference type="ChEBI" id="CHEBI:30616"/>
    </ligand>
</feature>
<dbReference type="FunFam" id="3.30.200.20:FF:000315">
    <property type="entry name" value="Calcium-dependent protein kinase 3"/>
    <property type="match status" value="1"/>
</dbReference>
<dbReference type="InParanoid" id="A2DUF1"/>
<dbReference type="RefSeq" id="XP_001328212.1">
    <property type="nucleotide sequence ID" value="XM_001328177.1"/>
</dbReference>
<dbReference type="FunFam" id="1.10.510.10:FF:001537">
    <property type="entry name" value="CAMK family protein kinase"/>
    <property type="match status" value="1"/>
</dbReference>
<dbReference type="GO" id="GO:0004674">
    <property type="term" value="F:protein serine/threonine kinase activity"/>
    <property type="evidence" value="ECO:0000318"/>
    <property type="project" value="GO_Central"/>
</dbReference>
<feature type="region of interest" description="Disordered" evidence="8">
    <location>
        <begin position="352"/>
        <end position="372"/>
    </location>
</feature>
<dbReference type="VEuPathDB" id="TrichDB:TVAGG3_0596120"/>
<protein>
    <submittedName>
        <fullName evidence="10">CAMK family protein kinase</fullName>
    </submittedName>
</protein>
<evidence type="ECO:0000256" key="1">
    <source>
        <dbReference type="ARBA" id="ARBA00022527"/>
    </source>
</evidence>
<feature type="compositionally biased region" description="Polar residues" evidence="8">
    <location>
        <begin position="355"/>
        <end position="365"/>
    </location>
</feature>
<dbReference type="FunCoup" id="A2DUF1">
    <property type="interactions" value="669"/>
</dbReference>
<evidence type="ECO:0000259" key="9">
    <source>
        <dbReference type="PROSITE" id="PS50011"/>
    </source>
</evidence>
<dbReference type="SUPFAM" id="SSF56112">
    <property type="entry name" value="Protein kinase-like (PK-like)"/>
    <property type="match status" value="1"/>
</dbReference>
<dbReference type="GO" id="GO:0005524">
    <property type="term" value="F:ATP binding"/>
    <property type="evidence" value="ECO:0007669"/>
    <property type="project" value="UniProtKB-UniRule"/>
</dbReference>
<reference evidence="10" key="1">
    <citation type="submission" date="2006-10" db="EMBL/GenBank/DDBJ databases">
        <authorList>
            <person name="Amadeo P."/>
            <person name="Zhao Q."/>
            <person name="Wortman J."/>
            <person name="Fraser-Liggett C."/>
            <person name="Carlton J."/>
        </authorList>
    </citation>
    <scope>NUCLEOTIDE SEQUENCE</scope>
    <source>
        <strain evidence="10">G3</strain>
    </source>
</reference>
<dbReference type="Proteomes" id="UP000001542">
    <property type="component" value="Unassembled WGS sequence"/>
</dbReference>
<accession>A2DUF1</accession>
<dbReference type="PROSITE" id="PS00108">
    <property type="entry name" value="PROTEIN_KINASE_ST"/>
    <property type="match status" value="1"/>
</dbReference>
<dbReference type="SMR" id="A2DUF1"/>
<proteinExistence type="inferred from homology"/>
<dbReference type="Pfam" id="PF00069">
    <property type="entry name" value="Pkinase"/>
    <property type="match status" value="1"/>
</dbReference>
<dbReference type="PANTHER" id="PTHR24346">
    <property type="entry name" value="MAP/MICROTUBULE AFFINITY-REGULATING KINASE"/>
    <property type="match status" value="1"/>
</dbReference>
<dbReference type="InterPro" id="IPR011009">
    <property type="entry name" value="Kinase-like_dom_sf"/>
</dbReference>
<evidence type="ECO:0000256" key="2">
    <source>
        <dbReference type="ARBA" id="ARBA00022679"/>
    </source>
</evidence>
<dbReference type="EMBL" id="DS113248">
    <property type="protein sequence ID" value="EAY15989.1"/>
    <property type="molecule type" value="Genomic_DNA"/>
</dbReference>
<keyword evidence="11" id="KW-1185">Reference proteome</keyword>
<dbReference type="VEuPathDB" id="TrichDB:TVAG_262390"/>
<dbReference type="OMA" id="EDPWYSP"/>
<keyword evidence="5 6" id="KW-0067">ATP-binding</keyword>
<dbReference type="KEGG" id="tva:4773996"/>
<dbReference type="PROSITE" id="PS50011">
    <property type="entry name" value="PROTEIN_KINASE_DOM"/>
    <property type="match status" value="1"/>
</dbReference>
<dbReference type="SMART" id="SM00220">
    <property type="entry name" value="S_TKc"/>
    <property type="match status" value="1"/>
</dbReference>
<evidence type="ECO:0000256" key="4">
    <source>
        <dbReference type="ARBA" id="ARBA00022777"/>
    </source>
</evidence>
<organism evidence="10 11">
    <name type="scientific">Trichomonas vaginalis (strain ATCC PRA-98 / G3)</name>
    <dbReference type="NCBI Taxonomy" id="412133"/>
    <lineage>
        <taxon>Eukaryota</taxon>
        <taxon>Metamonada</taxon>
        <taxon>Parabasalia</taxon>
        <taxon>Trichomonadida</taxon>
        <taxon>Trichomonadidae</taxon>
        <taxon>Trichomonas</taxon>
    </lineage>
</organism>
<sequence>MSAWASLPAFMGKYNFGQTIGKGSFSLVKMAQHTETRNKYAVKIIPKSNMNTPADMERFEREIQVIIKMNHPGIIKIHDFLIDDNFFYLIMDFCGGGTLLSQISGKDINEDRAKPIFKQILETVSYIHDQGIAHRDLKLENVLLDEFGHVKIVDFGFSCFAETGQMFQTPCGSPAYAAPEVIAGEHYDGKMADMWSMGVMLFGLITGELPWKGSNQIHVFNQIKNAQFEIPPGVSTFGQDLIRKLLVPEPNLRLTAGECLGHPWFDGVLVSWGQGNKLQSVLSMNTFQKIMSTDRTAPAQSPRSQLQQMMSRRPVTRVAGASLCSGPLSFGGKSPAPILGRTSTLNPAMKGAQLGRTSRTGSMIPNSPPDDL</sequence>
<gene>
    <name evidence="10" type="ORF">TVAG_262390</name>
</gene>
<name>A2DUF1_TRIV3</name>
<dbReference type="InterPro" id="IPR000719">
    <property type="entry name" value="Prot_kinase_dom"/>
</dbReference>
<keyword evidence="4 10" id="KW-0418">Kinase</keyword>
<reference evidence="10" key="2">
    <citation type="journal article" date="2007" name="Science">
        <title>Draft genome sequence of the sexually transmitted pathogen Trichomonas vaginalis.</title>
        <authorList>
            <person name="Carlton J.M."/>
            <person name="Hirt R.P."/>
            <person name="Silva J.C."/>
            <person name="Delcher A.L."/>
            <person name="Schatz M."/>
            <person name="Zhao Q."/>
            <person name="Wortman J.R."/>
            <person name="Bidwell S.L."/>
            <person name="Alsmark U.C.M."/>
            <person name="Besteiro S."/>
            <person name="Sicheritz-Ponten T."/>
            <person name="Noel C.J."/>
            <person name="Dacks J.B."/>
            <person name="Foster P.G."/>
            <person name="Simillion C."/>
            <person name="Van de Peer Y."/>
            <person name="Miranda-Saavedra D."/>
            <person name="Barton G.J."/>
            <person name="Westrop G.D."/>
            <person name="Mueller S."/>
            <person name="Dessi D."/>
            <person name="Fiori P.L."/>
            <person name="Ren Q."/>
            <person name="Paulsen I."/>
            <person name="Zhang H."/>
            <person name="Bastida-Corcuera F.D."/>
            <person name="Simoes-Barbosa A."/>
            <person name="Brown M.T."/>
            <person name="Hayes R.D."/>
            <person name="Mukherjee M."/>
            <person name="Okumura C.Y."/>
            <person name="Schneider R."/>
            <person name="Smith A.J."/>
            <person name="Vanacova S."/>
            <person name="Villalvazo M."/>
            <person name="Haas B.J."/>
            <person name="Pertea M."/>
            <person name="Feldblyum T.V."/>
            <person name="Utterback T.R."/>
            <person name="Shu C.L."/>
            <person name="Osoegawa K."/>
            <person name="de Jong P.J."/>
            <person name="Hrdy I."/>
            <person name="Horvathova L."/>
            <person name="Zubacova Z."/>
            <person name="Dolezal P."/>
            <person name="Malik S.B."/>
            <person name="Logsdon J.M. Jr."/>
            <person name="Henze K."/>
            <person name="Gupta A."/>
            <person name="Wang C.C."/>
            <person name="Dunne R.L."/>
            <person name="Upcroft J.A."/>
            <person name="Upcroft P."/>
            <person name="White O."/>
            <person name="Salzberg S.L."/>
            <person name="Tang P."/>
            <person name="Chiu C.-H."/>
            <person name="Lee Y.-S."/>
            <person name="Embley T.M."/>
            <person name="Coombs G.H."/>
            <person name="Mottram J.C."/>
            <person name="Tachezy J."/>
            <person name="Fraser-Liggett C.M."/>
            <person name="Johnson P.J."/>
        </authorList>
    </citation>
    <scope>NUCLEOTIDE SEQUENCE [LARGE SCALE GENOMIC DNA]</scope>
    <source>
        <strain evidence="10">G3</strain>
    </source>
</reference>
<comment type="similarity">
    <text evidence="7">Belongs to the protein kinase superfamily.</text>
</comment>
<evidence type="ECO:0000256" key="7">
    <source>
        <dbReference type="RuleBase" id="RU000304"/>
    </source>
</evidence>
<evidence type="ECO:0000256" key="6">
    <source>
        <dbReference type="PROSITE-ProRule" id="PRU10141"/>
    </source>
</evidence>
<keyword evidence="1 7" id="KW-0723">Serine/threonine-protein kinase</keyword>
<dbReference type="STRING" id="5722.A2DUF1"/>
<dbReference type="eggNOG" id="KOG0583">
    <property type="taxonomic scope" value="Eukaryota"/>
</dbReference>
<keyword evidence="2" id="KW-0808">Transferase</keyword>
<dbReference type="InterPro" id="IPR017441">
    <property type="entry name" value="Protein_kinase_ATP_BS"/>
</dbReference>
<evidence type="ECO:0000313" key="11">
    <source>
        <dbReference type="Proteomes" id="UP000001542"/>
    </source>
</evidence>
<evidence type="ECO:0000256" key="3">
    <source>
        <dbReference type="ARBA" id="ARBA00022741"/>
    </source>
</evidence>
<dbReference type="PANTHER" id="PTHR24346:SF30">
    <property type="entry name" value="MATERNAL EMBRYONIC LEUCINE ZIPPER KINASE"/>
    <property type="match status" value="1"/>
</dbReference>
<keyword evidence="3 6" id="KW-0547">Nucleotide-binding</keyword>
<dbReference type="OrthoDB" id="193931at2759"/>
<dbReference type="CDD" id="cd14003">
    <property type="entry name" value="STKc_AMPK-like"/>
    <property type="match status" value="1"/>
</dbReference>
<feature type="domain" description="Protein kinase" evidence="9">
    <location>
        <begin position="14"/>
        <end position="265"/>
    </location>
</feature>
<evidence type="ECO:0000313" key="10">
    <source>
        <dbReference type="EMBL" id="EAY15989.1"/>
    </source>
</evidence>